<dbReference type="EMBL" id="JACVDA010000014">
    <property type="protein sequence ID" value="MBK1468825.1"/>
    <property type="molecule type" value="Genomic_DNA"/>
</dbReference>
<gene>
    <name evidence="2" type="ORF">IBJ83_05780</name>
</gene>
<reference evidence="2 3" key="1">
    <citation type="submission" date="2020-09" db="EMBL/GenBank/DDBJ databases">
        <title>Parvimonas S3374 sp. nov.</title>
        <authorList>
            <person name="Buhl M."/>
        </authorList>
    </citation>
    <scope>NUCLEOTIDE SEQUENCE [LARGE SCALE GENOMIC DNA]</scope>
    <source>
        <strain evidence="2 3">S3374</strain>
    </source>
</reference>
<dbReference type="RefSeq" id="WP_201275725.1">
    <property type="nucleotide sequence ID" value="NZ_JACVDA010000014.1"/>
</dbReference>
<dbReference type="InterPro" id="IPR003812">
    <property type="entry name" value="Fido"/>
</dbReference>
<dbReference type="Gene3D" id="1.10.3290.10">
    <property type="entry name" value="Fido-like domain"/>
    <property type="match status" value="1"/>
</dbReference>
<accession>A0ABS1CBH6</accession>
<dbReference type="Proteomes" id="UP000823123">
    <property type="component" value="Unassembled WGS sequence"/>
</dbReference>
<protein>
    <submittedName>
        <fullName evidence="2">Fic family protein</fullName>
    </submittedName>
</protein>
<evidence type="ECO:0000259" key="1">
    <source>
        <dbReference type="PROSITE" id="PS51459"/>
    </source>
</evidence>
<dbReference type="InterPro" id="IPR040198">
    <property type="entry name" value="Fido_containing"/>
</dbReference>
<keyword evidence="3" id="KW-1185">Reference proteome</keyword>
<dbReference type="PANTHER" id="PTHR13504:SF38">
    <property type="entry name" value="FIDO DOMAIN-CONTAINING PROTEIN"/>
    <property type="match status" value="1"/>
</dbReference>
<dbReference type="Pfam" id="PF02661">
    <property type="entry name" value="Fic"/>
    <property type="match status" value="1"/>
</dbReference>
<organism evidence="2 3">
    <name type="scientific">Parvimonas parva</name>
    <dbReference type="NCBI Taxonomy" id="2769485"/>
    <lineage>
        <taxon>Bacteria</taxon>
        <taxon>Bacillati</taxon>
        <taxon>Bacillota</taxon>
        <taxon>Tissierellia</taxon>
        <taxon>Tissierellales</taxon>
        <taxon>Peptoniphilaceae</taxon>
        <taxon>Parvimonas</taxon>
    </lineage>
</organism>
<dbReference type="PROSITE" id="PS51459">
    <property type="entry name" value="FIDO"/>
    <property type="match status" value="1"/>
</dbReference>
<proteinExistence type="predicted"/>
<comment type="caution">
    <text evidence="2">The sequence shown here is derived from an EMBL/GenBank/DDBJ whole genome shotgun (WGS) entry which is preliminary data.</text>
</comment>
<name>A0ABS1CBH6_9FIRM</name>
<evidence type="ECO:0000313" key="2">
    <source>
        <dbReference type="EMBL" id="MBK1468825.1"/>
    </source>
</evidence>
<dbReference type="InterPro" id="IPR036597">
    <property type="entry name" value="Fido-like_dom_sf"/>
</dbReference>
<dbReference type="SUPFAM" id="SSF140931">
    <property type="entry name" value="Fic-like"/>
    <property type="match status" value="1"/>
</dbReference>
<dbReference type="PANTHER" id="PTHR13504">
    <property type="entry name" value="FIDO DOMAIN-CONTAINING PROTEIN DDB_G0283145"/>
    <property type="match status" value="1"/>
</dbReference>
<evidence type="ECO:0000313" key="3">
    <source>
        <dbReference type="Proteomes" id="UP000823123"/>
    </source>
</evidence>
<feature type="domain" description="Fido" evidence="1">
    <location>
        <begin position="78"/>
        <end position="209"/>
    </location>
</feature>
<sequence length="229" mass="26655">MNDKYNMSLKENIFIAKRMIIDIIWKSANLEGINITFPETYAIYEKAYLDKANISDVNTILNLKHAWQIVFSSIEEEIDLEYIKKIHNEVGKDEALEWGVLRNGTVGISGTDYIPPIPDKGQVEYELQKIKEVESVTERAITLMMWLMKSQLFWDGNKRTAMIIANKELIKNGKGIISIPIEKIKEFNELLSDYYTNDRKVALQNFIYKYAIYGMDERRTKNKGKILEV</sequence>